<dbReference type="AlphaFoldDB" id="A0A409XCR4"/>
<feature type="region of interest" description="Disordered" evidence="1">
    <location>
        <begin position="207"/>
        <end position="232"/>
    </location>
</feature>
<feature type="compositionally biased region" description="Acidic residues" evidence="1">
    <location>
        <begin position="342"/>
        <end position="365"/>
    </location>
</feature>
<dbReference type="InParanoid" id="A0A409XCR4"/>
<evidence type="ECO:0000313" key="2">
    <source>
        <dbReference type="EMBL" id="PPQ88536.1"/>
    </source>
</evidence>
<protein>
    <submittedName>
        <fullName evidence="2">Uncharacterized protein</fullName>
    </submittedName>
</protein>
<dbReference type="OrthoDB" id="3249923at2759"/>
<feature type="region of interest" description="Disordered" evidence="1">
    <location>
        <begin position="283"/>
        <end position="325"/>
    </location>
</feature>
<feature type="compositionally biased region" description="Low complexity" evidence="1">
    <location>
        <begin position="870"/>
        <end position="919"/>
    </location>
</feature>
<feature type="compositionally biased region" description="Acidic residues" evidence="1">
    <location>
        <begin position="433"/>
        <end position="450"/>
    </location>
</feature>
<sequence length="1136" mass="123484">MSSSDPRNRPQQSGTAANATPALGRKTISPAGKQTMSTTSDNTAASTLGRPQTSTAHAADGIVRARKSVNKATAVSSPSFRVPAVPVYAMKTATKTGDLETPPRTILAPKSGNPSPVFISPLKSVGGPRRTSSSVLVQKTGIISQSTTPMSSRSKATSQRKSMPASAIALGRSNQPQRPRLSAALVSSKKTSPINMRSNQNINAVITASPSRPPAKATTSTTTTTSSSSSAGVKQYKSLAPLWQQLDDEVEQRMLLQKRDSSGNMVGFTRRAAAIRREAGISWGGGDGGHKRARGGGGGRMRGGGGGGGNAGRRDEELDVDDPDRTIAQIAPRLRLRVDGEIVVDDLSDQEEQENEDEEEDEEEEERYRPQAKRTAVKGGKGPILHLATSNVAYKTQFGARKTQSVDVSSEEESESSSSSGEQSKGSLSVSGSEEEDEDEEEEDELDPDQYELHPPRITRGGDVDGDVVMRDASEDVEIIAFDEQKMITAPLPLPIKPEPQDHDQALQGDGDDDTHTQYSDDEEYRPSDALVASIEALSLSSMRMRATRRLPFLRRNVRSGFLERCRVLYVPIYPDSRDDLDEDDNATRSRRRKKMRMQVAYETAGGRVYRASVDEWACPVCDLFQSGESEEERGFATREMLDRHLSWDHAEVYYEWVPGAELEADEDEINEWLLQLVIPEPEPATNVPLSADASVTPARGNTRAPAEDVDKQIHRSVKREDERMASPSRTPDTQHDFYEDSGIFPSVTLSPPSVQRPSLARSPSLSARIQPQHTTTLTTKKAITATSKTSTAAAVPTTNKPTKPAYTTKKVTYVGKQERVESSVAYELDVDDDENMAGAGKAEKGKSVSRDSASASVTMRDSTSASRNSVTASASASRDTTSRSHSTTGTTPGTVTNSSNANASASGGTPTAAGSSRTRPVQPLARSPTLRYPTPPPADAPLGPAAQYPYLPASPSHLGDGGGPGVGVDGDSVPGHTGENILYSCRPGPGPYLFDLLSTLPLAEHGVLAWEVVDREDEIWESDDVREEYKVMHALWARWVFVGANRNKFIANYLKGVIAFIDTYWRMIHKAAGWSALRYFLFVSQLPLRMMILQLSHIEHPHLQIFLANQFLTGHEVAQVLVHYEQLTGMEHWYD</sequence>
<feature type="compositionally biased region" description="Low complexity" evidence="1">
    <location>
        <begin position="207"/>
        <end position="231"/>
    </location>
</feature>
<proteinExistence type="predicted"/>
<accession>A0A409XCR4</accession>
<organism evidence="2 3">
    <name type="scientific">Psilocybe cyanescens</name>
    <dbReference type="NCBI Taxonomy" id="93625"/>
    <lineage>
        <taxon>Eukaryota</taxon>
        <taxon>Fungi</taxon>
        <taxon>Dikarya</taxon>
        <taxon>Basidiomycota</taxon>
        <taxon>Agaricomycotina</taxon>
        <taxon>Agaricomycetes</taxon>
        <taxon>Agaricomycetidae</taxon>
        <taxon>Agaricales</taxon>
        <taxon>Agaricineae</taxon>
        <taxon>Strophariaceae</taxon>
        <taxon>Psilocybe</taxon>
    </lineage>
</organism>
<dbReference type="PANTHER" id="PTHR35711:SF1">
    <property type="entry name" value="ECTODERMAL, ISOFORM F"/>
    <property type="match status" value="1"/>
</dbReference>
<feature type="compositionally biased region" description="Polar residues" evidence="1">
    <location>
        <begin position="851"/>
        <end position="869"/>
    </location>
</feature>
<feature type="region of interest" description="Disordered" evidence="1">
    <location>
        <begin position="837"/>
        <end position="967"/>
    </location>
</feature>
<feature type="region of interest" description="Disordered" evidence="1">
    <location>
        <begin position="145"/>
        <end position="179"/>
    </location>
</feature>
<evidence type="ECO:0000313" key="3">
    <source>
        <dbReference type="Proteomes" id="UP000283269"/>
    </source>
</evidence>
<dbReference type="PANTHER" id="PTHR35711">
    <property type="entry name" value="EXPRESSED PROTEIN"/>
    <property type="match status" value="1"/>
</dbReference>
<feature type="region of interest" description="Disordered" evidence="1">
    <location>
        <begin position="689"/>
        <end position="776"/>
    </location>
</feature>
<feature type="region of interest" description="Disordered" evidence="1">
    <location>
        <begin position="492"/>
        <end position="527"/>
    </location>
</feature>
<feature type="compositionally biased region" description="Polar residues" evidence="1">
    <location>
        <begin position="145"/>
        <end position="161"/>
    </location>
</feature>
<feature type="compositionally biased region" description="Polar residues" evidence="1">
    <location>
        <begin position="1"/>
        <end position="18"/>
    </location>
</feature>
<feature type="compositionally biased region" description="Polar residues" evidence="1">
    <location>
        <begin position="748"/>
        <end position="774"/>
    </location>
</feature>
<name>A0A409XCR4_PSICY</name>
<dbReference type="Proteomes" id="UP000283269">
    <property type="component" value="Unassembled WGS sequence"/>
</dbReference>
<feature type="compositionally biased region" description="Polar residues" evidence="1">
    <location>
        <begin position="32"/>
        <end position="56"/>
    </location>
</feature>
<keyword evidence="3" id="KW-1185">Reference proteome</keyword>
<gene>
    <name evidence="2" type="ORF">CVT25_009916</name>
</gene>
<feature type="region of interest" description="Disordered" evidence="1">
    <location>
        <begin position="338"/>
        <end position="466"/>
    </location>
</feature>
<evidence type="ECO:0000256" key="1">
    <source>
        <dbReference type="SAM" id="MobiDB-lite"/>
    </source>
</evidence>
<dbReference type="EMBL" id="NHYD01002059">
    <property type="protein sequence ID" value="PPQ88536.1"/>
    <property type="molecule type" value="Genomic_DNA"/>
</dbReference>
<feature type="region of interest" description="Disordered" evidence="1">
    <location>
        <begin position="1"/>
        <end position="62"/>
    </location>
</feature>
<reference evidence="2 3" key="1">
    <citation type="journal article" date="2018" name="Evol. Lett.">
        <title>Horizontal gene cluster transfer increased hallucinogenic mushroom diversity.</title>
        <authorList>
            <person name="Reynolds H.T."/>
            <person name="Vijayakumar V."/>
            <person name="Gluck-Thaler E."/>
            <person name="Korotkin H.B."/>
            <person name="Matheny P.B."/>
            <person name="Slot J.C."/>
        </authorList>
    </citation>
    <scope>NUCLEOTIDE SEQUENCE [LARGE SCALE GENOMIC DNA]</scope>
    <source>
        <strain evidence="2 3">2631</strain>
    </source>
</reference>
<comment type="caution">
    <text evidence="2">The sequence shown here is derived from an EMBL/GenBank/DDBJ whole genome shotgun (WGS) entry which is preliminary data.</text>
</comment>
<feature type="compositionally biased region" description="Basic and acidic residues" evidence="1">
    <location>
        <begin position="706"/>
        <end position="725"/>
    </location>
</feature>
<feature type="compositionally biased region" description="Gly residues" evidence="1">
    <location>
        <begin position="295"/>
        <end position="311"/>
    </location>
</feature>
<dbReference type="STRING" id="93625.A0A409XCR4"/>
<feature type="compositionally biased region" description="Basic and acidic residues" evidence="1">
    <location>
        <begin position="451"/>
        <end position="466"/>
    </location>
</feature>
<feature type="compositionally biased region" description="Low complexity" evidence="1">
    <location>
        <begin position="416"/>
        <end position="431"/>
    </location>
</feature>